<dbReference type="InterPro" id="IPR019427">
    <property type="entry name" value="7TM_GPCR_serpentine_rcpt_Srw"/>
</dbReference>
<dbReference type="Gene3D" id="1.20.1070.10">
    <property type="entry name" value="Rhodopsin 7-helix transmembrane proteins"/>
    <property type="match status" value="1"/>
</dbReference>
<feature type="transmembrane region" description="Helical" evidence="5">
    <location>
        <begin position="122"/>
        <end position="140"/>
    </location>
</feature>
<evidence type="ECO:0000256" key="2">
    <source>
        <dbReference type="ARBA" id="ARBA00022692"/>
    </source>
</evidence>
<dbReference type="EMBL" id="VYZN01000065">
    <property type="protein sequence ID" value="KAE9524561.1"/>
    <property type="molecule type" value="Genomic_DNA"/>
</dbReference>
<keyword evidence="4 5" id="KW-0472">Membrane</keyword>
<evidence type="ECO:0000313" key="8">
    <source>
        <dbReference type="Proteomes" id="UP000475862"/>
    </source>
</evidence>
<feature type="transmembrane region" description="Helical" evidence="5">
    <location>
        <begin position="69"/>
        <end position="90"/>
    </location>
</feature>
<dbReference type="GO" id="GO:0005886">
    <property type="term" value="C:plasma membrane"/>
    <property type="evidence" value="ECO:0007669"/>
    <property type="project" value="TreeGrafter"/>
</dbReference>
<keyword evidence="8" id="KW-1185">Reference proteome</keyword>
<comment type="caution">
    <text evidence="7">The sequence shown here is derived from an EMBL/GenBank/DDBJ whole genome shotgun (WGS) entry which is preliminary data.</text>
</comment>
<dbReference type="SUPFAM" id="SSF81321">
    <property type="entry name" value="Family A G protein-coupled receptor-like"/>
    <property type="match status" value="1"/>
</dbReference>
<sequence>MENGNGTSGADGGAAHISPYCGDMLVDLHDVYVHYHGYASLLVCAFGSVANVLNIAVLTRKEMVSPTNAILTGLAVADLLVMVEYVPFAYHMYLRPTNYPRADRFSYNWSLFVLLHSDFSQAFHTISIWLTVTLAVWSLSSFQKNQFFYMVVTQKRITVNTRNFQKIAQFFLLAFEV</sequence>
<dbReference type="Pfam" id="PF10324">
    <property type="entry name" value="7TM_GPCR_Srw"/>
    <property type="match status" value="1"/>
</dbReference>
<dbReference type="PANTHER" id="PTHR46273:SF4">
    <property type="entry name" value="AT19640P"/>
    <property type="match status" value="1"/>
</dbReference>
<gene>
    <name evidence="7" type="ORF">AGLY_014611</name>
</gene>
<feature type="domain" description="G-protein coupled receptors family 1 profile" evidence="6">
    <location>
        <begin position="50"/>
        <end position="177"/>
    </location>
</feature>
<dbReference type="GO" id="GO:0008528">
    <property type="term" value="F:G protein-coupled peptide receptor activity"/>
    <property type="evidence" value="ECO:0007669"/>
    <property type="project" value="InterPro"/>
</dbReference>
<dbReference type="Proteomes" id="UP000475862">
    <property type="component" value="Unassembled WGS sequence"/>
</dbReference>
<dbReference type="AlphaFoldDB" id="A0A6G0T3R5"/>
<reference evidence="7 8" key="1">
    <citation type="submission" date="2019-08" db="EMBL/GenBank/DDBJ databases">
        <title>The genome of the soybean aphid Biotype 1, its phylome, world population structure and adaptation to the North American continent.</title>
        <authorList>
            <person name="Giordano R."/>
            <person name="Donthu R.K."/>
            <person name="Hernandez A.G."/>
            <person name="Wright C.L."/>
            <person name="Zimin A.V."/>
        </authorList>
    </citation>
    <scope>NUCLEOTIDE SEQUENCE [LARGE SCALE GENOMIC DNA]</scope>
    <source>
        <tissue evidence="7">Whole aphids</tissue>
    </source>
</reference>
<keyword evidence="3 5" id="KW-1133">Transmembrane helix</keyword>
<organism evidence="7 8">
    <name type="scientific">Aphis glycines</name>
    <name type="common">Soybean aphid</name>
    <dbReference type="NCBI Taxonomy" id="307491"/>
    <lineage>
        <taxon>Eukaryota</taxon>
        <taxon>Metazoa</taxon>
        <taxon>Ecdysozoa</taxon>
        <taxon>Arthropoda</taxon>
        <taxon>Hexapoda</taxon>
        <taxon>Insecta</taxon>
        <taxon>Pterygota</taxon>
        <taxon>Neoptera</taxon>
        <taxon>Paraneoptera</taxon>
        <taxon>Hemiptera</taxon>
        <taxon>Sternorrhyncha</taxon>
        <taxon>Aphidomorpha</taxon>
        <taxon>Aphidoidea</taxon>
        <taxon>Aphididae</taxon>
        <taxon>Aphidini</taxon>
        <taxon>Aphis</taxon>
        <taxon>Aphis</taxon>
    </lineage>
</organism>
<comment type="subcellular location">
    <subcellularLocation>
        <location evidence="1">Membrane</location>
    </subcellularLocation>
</comment>
<evidence type="ECO:0000256" key="1">
    <source>
        <dbReference type="ARBA" id="ARBA00004370"/>
    </source>
</evidence>
<evidence type="ECO:0000256" key="4">
    <source>
        <dbReference type="ARBA" id="ARBA00023136"/>
    </source>
</evidence>
<proteinExistence type="predicted"/>
<dbReference type="OrthoDB" id="5864054at2759"/>
<keyword evidence="2 5" id="KW-0812">Transmembrane</keyword>
<dbReference type="InterPro" id="IPR053219">
    <property type="entry name" value="GPCR_Dmsr-1"/>
</dbReference>
<name>A0A6G0T3R5_APHGL</name>
<evidence type="ECO:0000256" key="5">
    <source>
        <dbReference type="SAM" id="Phobius"/>
    </source>
</evidence>
<dbReference type="PANTHER" id="PTHR46273">
    <property type="entry name" value="MYOSUPPRESSIN RECEPTOR 1, ISOFORM B-RELATED"/>
    <property type="match status" value="1"/>
</dbReference>
<dbReference type="InterPro" id="IPR017452">
    <property type="entry name" value="GPCR_Rhodpsn_7TM"/>
</dbReference>
<accession>A0A6G0T3R5</accession>
<evidence type="ECO:0000259" key="6">
    <source>
        <dbReference type="PROSITE" id="PS50262"/>
    </source>
</evidence>
<dbReference type="PROSITE" id="PS50262">
    <property type="entry name" value="G_PROTEIN_RECEP_F1_2"/>
    <property type="match status" value="1"/>
</dbReference>
<evidence type="ECO:0000313" key="7">
    <source>
        <dbReference type="EMBL" id="KAE9524561.1"/>
    </source>
</evidence>
<feature type="transmembrane region" description="Helical" evidence="5">
    <location>
        <begin position="35"/>
        <end position="57"/>
    </location>
</feature>
<protein>
    <recommendedName>
        <fullName evidence="6">G-protein coupled receptors family 1 profile domain-containing protein</fullName>
    </recommendedName>
</protein>
<evidence type="ECO:0000256" key="3">
    <source>
        <dbReference type="ARBA" id="ARBA00022989"/>
    </source>
</evidence>